<reference evidence="6" key="1">
    <citation type="journal article" date="2014" name="Front. Microbiol.">
        <title>High frequency of phylogenetically diverse reductive dehalogenase-homologous genes in deep subseafloor sedimentary metagenomes.</title>
        <authorList>
            <person name="Kawai M."/>
            <person name="Futagami T."/>
            <person name="Toyoda A."/>
            <person name="Takaki Y."/>
            <person name="Nishi S."/>
            <person name="Hori S."/>
            <person name="Arai W."/>
            <person name="Tsubouchi T."/>
            <person name="Morono Y."/>
            <person name="Uchiyama I."/>
            <person name="Ito T."/>
            <person name="Fujiyama A."/>
            <person name="Inagaki F."/>
            <person name="Takami H."/>
        </authorList>
    </citation>
    <scope>NUCLEOTIDE SEQUENCE</scope>
    <source>
        <strain evidence="6">Expedition CK06-06</strain>
    </source>
</reference>
<accession>X1R065</accession>
<dbReference type="AlphaFoldDB" id="X1R065"/>
<sequence length="114" mass="13929">MKRDMRLYVQDILESIEAIEEYMQTLTEEEFYENRQVQDAVLRRFEIIGEAAKKMDEDFRGKYADIPWKKIAGMRDVLIHEYFGVNLKRVWLIIKRDLPELELNFLRIWEEIKD</sequence>
<comment type="caution">
    <text evidence="6">The sequence shown here is derived from an EMBL/GenBank/DDBJ whole genome shotgun (WGS) entry which is preliminary data.</text>
</comment>
<dbReference type="GO" id="GO:0004540">
    <property type="term" value="F:RNA nuclease activity"/>
    <property type="evidence" value="ECO:0007669"/>
    <property type="project" value="InterPro"/>
</dbReference>
<dbReference type="Pfam" id="PF01934">
    <property type="entry name" value="HepT-like"/>
    <property type="match status" value="1"/>
</dbReference>
<dbReference type="PANTHER" id="PTHR34139:SF1">
    <property type="entry name" value="RNASE MJ1380-RELATED"/>
    <property type="match status" value="1"/>
</dbReference>
<keyword evidence="5" id="KW-0378">Hydrolase</keyword>
<dbReference type="GO" id="GO:0016787">
    <property type="term" value="F:hydrolase activity"/>
    <property type="evidence" value="ECO:0007669"/>
    <property type="project" value="UniProtKB-KW"/>
</dbReference>
<keyword evidence="3" id="KW-0540">Nuclease</keyword>
<dbReference type="GO" id="GO:0110001">
    <property type="term" value="C:toxin-antitoxin complex"/>
    <property type="evidence" value="ECO:0007669"/>
    <property type="project" value="InterPro"/>
</dbReference>
<evidence type="ECO:0000256" key="5">
    <source>
        <dbReference type="ARBA" id="ARBA00022801"/>
    </source>
</evidence>
<evidence type="ECO:0008006" key="7">
    <source>
        <dbReference type="Google" id="ProtNLM"/>
    </source>
</evidence>
<dbReference type="PANTHER" id="PTHR34139">
    <property type="entry name" value="UPF0331 PROTEIN MJ0127"/>
    <property type="match status" value="1"/>
</dbReference>
<evidence type="ECO:0000256" key="2">
    <source>
        <dbReference type="ARBA" id="ARBA00022649"/>
    </source>
</evidence>
<keyword evidence="1" id="KW-0597">Phosphoprotein</keyword>
<protein>
    <recommendedName>
        <fullName evidence="7">DUF86 domain-containing protein</fullName>
    </recommendedName>
</protein>
<evidence type="ECO:0000256" key="1">
    <source>
        <dbReference type="ARBA" id="ARBA00022553"/>
    </source>
</evidence>
<organism evidence="6">
    <name type="scientific">marine sediment metagenome</name>
    <dbReference type="NCBI Taxonomy" id="412755"/>
    <lineage>
        <taxon>unclassified sequences</taxon>
        <taxon>metagenomes</taxon>
        <taxon>ecological metagenomes</taxon>
    </lineage>
</organism>
<evidence type="ECO:0000313" key="6">
    <source>
        <dbReference type="EMBL" id="GAI56485.1"/>
    </source>
</evidence>
<keyword evidence="2" id="KW-1277">Toxin-antitoxin system</keyword>
<dbReference type="InterPro" id="IPR051813">
    <property type="entry name" value="HepT_RNase_toxin"/>
</dbReference>
<keyword evidence="4" id="KW-0547">Nucleotide-binding</keyword>
<dbReference type="EMBL" id="BARV01034044">
    <property type="protein sequence ID" value="GAI56485.1"/>
    <property type="molecule type" value="Genomic_DNA"/>
</dbReference>
<gene>
    <name evidence="6" type="ORF">S06H3_53403</name>
</gene>
<dbReference type="InterPro" id="IPR008201">
    <property type="entry name" value="HepT-like"/>
</dbReference>
<name>X1R065_9ZZZZ</name>
<evidence type="ECO:0000256" key="3">
    <source>
        <dbReference type="ARBA" id="ARBA00022722"/>
    </source>
</evidence>
<dbReference type="GO" id="GO:0000166">
    <property type="term" value="F:nucleotide binding"/>
    <property type="evidence" value="ECO:0007669"/>
    <property type="project" value="UniProtKB-KW"/>
</dbReference>
<proteinExistence type="predicted"/>
<evidence type="ECO:0000256" key="4">
    <source>
        <dbReference type="ARBA" id="ARBA00022741"/>
    </source>
</evidence>